<keyword evidence="4" id="KW-1185">Reference proteome</keyword>
<dbReference type="PANTHER" id="PTHR33977:SF1">
    <property type="entry name" value="ZINC ION BINDING PROTEIN"/>
    <property type="match status" value="1"/>
</dbReference>
<dbReference type="AlphaFoldDB" id="A0AA88X313"/>
<accession>A0AA88X313</accession>
<organism evidence="3 4">
    <name type="scientific">Escallonia herrerae</name>
    <dbReference type="NCBI Taxonomy" id="1293975"/>
    <lineage>
        <taxon>Eukaryota</taxon>
        <taxon>Viridiplantae</taxon>
        <taxon>Streptophyta</taxon>
        <taxon>Embryophyta</taxon>
        <taxon>Tracheophyta</taxon>
        <taxon>Spermatophyta</taxon>
        <taxon>Magnoliopsida</taxon>
        <taxon>eudicotyledons</taxon>
        <taxon>Gunneridae</taxon>
        <taxon>Pentapetalae</taxon>
        <taxon>asterids</taxon>
        <taxon>campanulids</taxon>
        <taxon>Escalloniales</taxon>
        <taxon>Escalloniaceae</taxon>
        <taxon>Escallonia</taxon>
    </lineage>
</organism>
<reference evidence="3" key="1">
    <citation type="submission" date="2022-12" db="EMBL/GenBank/DDBJ databases">
        <title>Draft genome assemblies for two species of Escallonia (Escalloniales).</title>
        <authorList>
            <person name="Chanderbali A."/>
            <person name="Dervinis C."/>
            <person name="Anghel I."/>
            <person name="Soltis D."/>
            <person name="Soltis P."/>
            <person name="Zapata F."/>
        </authorList>
    </citation>
    <scope>NUCLEOTIDE SEQUENCE</scope>
    <source>
        <strain evidence="3">UCBG64.0493</strain>
        <tissue evidence="3">Leaf</tissue>
    </source>
</reference>
<keyword evidence="1" id="KW-0862">Zinc</keyword>
<dbReference type="InterPro" id="IPR007527">
    <property type="entry name" value="Znf_SWIM"/>
</dbReference>
<dbReference type="PROSITE" id="PS50966">
    <property type="entry name" value="ZF_SWIM"/>
    <property type="match status" value="1"/>
</dbReference>
<keyword evidence="1" id="KW-0479">Metal-binding</keyword>
<proteinExistence type="predicted"/>
<dbReference type="EMBL" id="JAVXUP010000099">
    <property type="protein sequence ID" value="KAK3038304.1"/>
    <property type="molecule type" value="Genomic_DNA"/>
</dbReference>
<dbReference type="GO" id="GO:0008270">
    <property type="term" value="F:zinc ion binding"/>
    <property type="evidence" value="ECO:0007669"/>
    <property type="project" value="UniProtKB-KW"/>
</dbReference>
<keyword evidence="1" id="KW-0863">Zinc-finger</keyword>
<dbReference type="Proteomes" id="UP001188597">
    <property type="component" value="Unassembled WGS sequence"/>
</dbReference>
<dbReference type="PANTHER" id="PTHR33977">
    <property type="entry name" value="ZINC ION BINDING PROTEIN"/>
    <property type="match status" value="1"/>
</dbReference>
<evidence type="ECO:0000256" key="1">
    <source>
        <dbReference type="PROSITE-ProRule" id="PRU00325"/>
    </source>
</evidence>
<gene>
    <name evidence="3" type="ORF">RJ639_031400</name>
</gene>
<sequence length="488" mass="54360">MISIDEGGGGSDAVVTMNGRGRDGRTVEVLVRYRNLGDEVGDHLGTIIQYAVHSLLVFNSDNKAIPVAWIIAPRFARMDAHRWMRALCNRVCTKDPTWKLAGFIVDDPSIDILTIRCIHHAQYSKLASGCWFVYNQQLDVQGSVPMFCADMFLAVYKICSGSGTVELFEDLMDDFVDGSDFMDYFKAVWYPRIGLWTAALKALPLASQESCAAMEFYHNQLKLRLLNEEDPGLYQRADWLVDKLGTKVHSYFWLDEYSGKDDFARYRKDEWVSGLTAWRRSLKIPDSDVIIEGRFAKVVDQQDRDTTHLVRNPGSEYAICNCSWADLGYLCEHVFKVIKVLRDKGKTPSISMHQYKQALSSLLHCPPHDSLIRDHAVSLAVWVQRVHAQVVRDSNTTMMDSQAVEASATSQDIDMVNANSCANENILSPPGNGSAVGCDASDSIADNRGGDLIDLVASENGVCVEISGEELSSAEMEVDPSSVPQHLN</sequence>
<evidence type="ECO:0000313" key="4">
    <source>
        <dbReference type="Proteomes" id="UP001188597"/>
    </source>
</evidence>
<evidence type="ECO:0000259" key="2">
    <source>
        <dbReference type="PROSITE" id="PS50966"/>
    </source>
</evidence>
<comment type="caution">
    <text evidence="3">The sequence shown here is derived from an EMBL/GenBank/DDBJ whole genome shotgun (WGS) entry which is preliminary data.</text>
</comment>
<evidence type="ECO:0000313" key="3">
    <source>
        <dbReference type="EMBL" id="KAK3038304.1"/>
    </source>
</evidence>
<protein>
    <recommendedName>
        <fullName evidence="2">SWIM-type domain-containing protein</fullName>
    </recommendedName>
</protein>
<name>A0AA88X313_9ASTE</name>
<feature type="domain" description="SWIM-type" evidence="2">
    <location>
        <begin position="305"/>
        <end position="342"/>
    </location>
</feature>